<reference evidence="2 3" key="1">
    <citation type="journal article" date="2021" name="Plant Biotechnol. J.">
        <title>Multi-omics assisted identification of the key and species-specific regulatory components of drought-tolerant mechanisms in Gossypium stocksii.</title>
        <authorList>
            <person name="Yu D."/>
            <person name="Ke L."/>
            <person name="Zhang D."/>
            <person name="Wu Y."/>
            <person name="Sun Y."/>
            <person name="Mei J."/>
            <person name="Sun J."/>
            <person name="Sun Y."/>
        </authorList>
    </citation>
    <scope>NUCLEOTIDE SEQUENCE [LARGE SCALE GENOMIC DNA]</scope>
    <source>
        <strain evidence="3">cv. E1</strain>
        <tissue evidence="2">Leaf</tissue>
    </source>
</reference>
<keyword evidence="3" id="KW-1185">Reference proteome</keyword>
<dbReference type="OrthoDB" id="1020302at2759"/>
<evidence type="ECO:0000256" key="1">
    <source>
        <dbReference type="SAM" id="MobiDB-lite"/>
    </source>
</evidence>
<name>A0A9D3W8L0_9ROSI</name>
<protein>
    <submittedName>
        <fullName evidence="2">Uncharacterized protein</fullName>
    </submittedName>
</protein>
<accession>A0A9D3W8L0</accession>
<feature type="region of interest" description="Disordered" evidence="1">
    <location>
        <begin position="114"/>
        <end position="159"/>
    </location>
</feature>
<proteinExistence type="predicted"/>
<dbReference type="EMBL" id="JAIQCV010000003">
    <property type="protein sequence ID" value="KAH1114683.1"/>
    <property type="molecule type" value="Genomic_DNA"/>
</dbReference>
<evidence type="ECO:0000313" key="3">
    <source>
        <dbReference type="Proteomes" id="UP000828251"/>
    </source>
</evidence>
<comment type="caution">
    <text evidence="2">The sequence shown here is derived from an EMBL/GenBank/DDBJ whole genome shotgun (WGS) entry which is preliminary data.</text>
</comment>
<sequence>MTIDTANRKETIVKVDDRSNKCSIVFTTSDIINGGGGNFWRESSYDFFQDSGKINTDWKKEIVDMNSSSSGSNSNRSEVFYFMQSKQGAMEDPPSKLSSCISKKLQRKSNLLVTKTKSRLIDPLTPEKGEPRSARAGTGKSGRRSRFLGKTMEEEEDDP</sequence>
<evidence type="ECO:0000313" key="2">
    <source>
        <dbReference type="EMBL" id="KAH1114683.1"/>
    </source>
</evidence>
<organism evidence="2 3">
    <name type="scientific">Gossypium stocksii</name>
    <dbReference type="NCBI Taxonomy" id="47602"/>
    <lineage>
        <taxon>Eukaryota</taxon>
        <taxon>Viridiplantae</taxon>
        <taxon>Streptophyta</taxon>
        <taxon>Embryophyta</taxon>
        <taxon>Tracheophyta</taxon>
        <taxon>Spermatophyta</taxon>
        <taxon>Magnoliopsida</taxon>
        <taxon>eudicotyledons</taxon>
        <taxon>Gunneridae</taxon>
        <taxon>Pentapetalae</taxon>
        <taxon>rosids</taxon>
        <taxon>malvids</taxon>
        <taxon>Malvales</taxon>
        <taxon>Malvaceae</taxon>
        <taxon>Malvoideae</taxon>
        <taxon>Gossypium</taxon>
    </lineage>
</organism>
<dbReference type="AlphaFoldDB" id="A0A9D3W8L0"/>
<gene>
    <name evidence="2" type="ORF">J1N35_008061</name>
</gene>
<dbReference type="Proteomes" id="UP000828251">
    <property type="component" value="Unassembled WGS sequence"/>
</dbReference>